<sequence>MASNSCGTDAKGRQRTGKRKERRYLKACKVIVIIIFKLLRFPSSSLSPSFSVPPPFSPVAEWESVGEAASYSRLLFISVSSDAIMASVLCIKGLFLISNQLTFFGQSLRDTMLRSGDLNLNRSVQAFGDSTMERLKQAMLQHEVIFRNQVCELHRLYWTQKNLMNELRVKVVHTDGPSSYSWLSKESEEQKNAFFKSSRAKESSLVGNAGVFEEFKDTTADLLKNHQREFSLHLFADNFIRNKGETPAFHHRVSNSGCKGVIDLESSTELEFHEVTNNQVFSGGCRAPTHNGAGLFGAQASVPCALVTSSIIGNDKNRMVSVIHLSEEHGGQLQEQKSALPYVGIGESCIDASVNKPRKKQQARPMLFDLNVPLEDDCSHDLKGILEQDKTNSCPGETSFVPKTPFSDAPAKISCENRTSYLICHGKDARSDCSLNSKLAHNTTDDKNDIVSGCQIPAECCKGSTDSSDQGFLSINAKSISSMDLRKEVKDNVDSSAEKLRSSSHSDIKRQDSNVTSSNSINLPHTVNKDSVTKPTNHEGSEEDTSSSHAIVQVEFVPSRNFFTECNSHGISRNNEFSNTDDSVTTQLNSSQNEESLIGKLMPEEWDTAIVSAAKALMSIPLLCSAIPIEQSDGINTNNLPQYSSDSFERMTLQLCEVQNEDCPILEPPNANETVKNERAVRLRRGRGFRDFQKEILPGLVTLSRHEICEDLHSIGYKLRRVRSRNAGDNWFVPVASRRSKLCSGHRRRLSSS</sequence>
<comment type="caution">
    <text evidence="2">The sequence shown here is derived from an EMBL/GenBank/DDBJ whole genome shotgun (WGS) entry which is preliminary data.</text>
</comment>
<dbReference type="Pfam" id="PF05904">
    <property type="entry name" value="DUF863"/>
    <property type="match status" value="1"/>
</dbReference>
<keyword evidence="3" id="KW-1185">Reference proteome</keyword>
<accession>A0AAV7HCC0</accession>
<feature type="compositionally biased region" description="Basic and acidic residues" evidence="1">
    <location>
        <begin position="490"/>
        <end position="512"/>
    </location>
</feature>
<dbReference type="AlphaFoldDB" id="A0AAV7HCC0"/>
<feature type="region of interest" description="Disordered" evidence="1">
    <location>
        <begin position="490"/>
        <end position="550"/>
    </location>
</feature>
<gene>
    <name evidence="2" type="ORF">IEQ34_005228</name>
</gene>
<feature type="compositionally biased region" description="Polar residues" evidence="1">
    <location>
        <begin position="513"/>
        <end position="526"/>
    </location>
</feature>
<dbReference type="EMBL" id="JAGFBR010000006">
    <property type="protein sequence ID" value="KAH0465125.1"/>
    <property type="molecule type" value="Genomic_DNA"/>
</dbReference>
<name>A0AAV7HCC0_DENCH</name>
<evidence type="ECO:0000256" key="1">
    <source>
        <dbReference type="SAM" id="MobiDB-lite"/>
    </source>
</evidence>
<evidence type="ECO:0000313" key="3">
    <source>
        <dbReference type="Proteomes" id="UP000775213"/>
    </source>
</evidence>
<feature type="compositionally biased region" description="Basic and acidic residues" evidence="1">
    <location>
        <begin position="527"/>
        <end position="540"/>
    </location>
</feature>
<evidence type="ECO:0000313" key="2">
    <source>
        <dbReference type="EMBL" id="KAH0465125.1"/>
    </source>
</evidence>
<dbReference type="InterPro" id="IPR008581">
    <property type="entry name" value="DUF863_pln"/>
</dbReference>
<reference evidence="2 3" key="1">
    <citation type="journal article" date="2021" name="Hortic Res">
        <title>Chromosome-scale assembly of the Dendrobium chrysotoxum genome enhances the understanding of orchid evolution.</title>
        <authorList>
            <person name="Zhang Y."/>
            <person name="Zhang G.Q."/>
            <person name="Zhang D."/>
            <person name="Liu X.D."/>
            <person name="Xu X.Y."/>
            <person name="Sun W.H."/>
            <person name="Yu X."/>
            <person name="Zhu X."/>
            <person name="Wang Z.W."/>
            <person name="Zhao X."/>
            <person name="Zhong W.Y."/>
            <person name="Chen H."/>
            <person name="Yin W.L."/>
            <person name="Huang T."/>
            <person name="Niu S.C."/>
            <person name="Liu Z.J."/>
        </authorList>
    </citation>
    <scope>NUCLEOTIDE SEQUENCE [LARGE SCALE GENOMIC DNA]</scope>
    <source>
        <strain evidence="2">Lindl</strain>
    </source>
</reference>
<proteinExistence type="predicted"/>
<dbReference type="Proteomes" id="UP000775213">
    <property type="component" value="Unassembled WGS sequence"/>
</dbReference>
<dbReference type="PANTHER" id="PTHR33167">
    <property type="entry name" value="TRANSCRIPTION FACTOR, PUTATIVE (DUF863)-RELATED"/>
    <property type="match status" value="1"/>
</dbReference>
<dbReference type="PANTHER" id="PTHR33167:SF43">
    <property type="entry name" value="PROTEIN WAVE"/>
    <property type="match status" value="1"/>
</dbReference>
<organism evidence="2 3">
    <name type="scientific">Dendrobium chrysotoxum</name>
    <name type="common">Orchid</name>
    <dbReference type="NCBI Taxonomy" id="161865"/>
    <lineage>
        <taxon>Eukaryota</taxon>
        <taxon>Viridiplantae</taxon>
        <taxon>Streptophyta</taxon>
        <taxon>Embryophyta</taxon>
        <taxon>Tracheophyta</taxon>
        <taxon>Spermatophyta</taxon>
        <taxon>Magnoliopsida</taxon>
        <taxon>Liliopsida</taxon>
        <taxon>Asparagales</taxon>
        <taxon>Orchidaceae</taxon>
        <taxon>Epidendroideae</taxon>
        <taxon>Malaxideae</taxon>
        <taxon>Dendrobiinae</taxon>
        <taxon>Dendrobium</taxon>
    </lineage>
</organism>
<protein>
    <submittedName>
        <fullName evidence="2">Uncharacterized protein</fullName>
    </submittedName>
</protein>